<keyword evidence="3" id="KW-1185">Reference proteome</keyword>
<dbReference type="OrthoDB" id="19026at2759"/>
<dbReference type="AlphaFoldDB" id="A0A8J4V693"/>
<comment type="caution">
    <text evidence="2">The sequence shown here is derived from an EMBL/GenBank/DDBJ whole genome shotgun (WGS) entry which is preliminary data.</text>
</comment>
<accession>A0A8J4V693</accession>
<dbReference type="GO" id="GO:0016747">
    <property type="term" value="F:acyltransferase activity, transferring groups other than amino-acyl groups"/>
    <property type="evidence" value="ECO:0007669"/>
    <property type="project" value="InterPro"/>
</dbReference>
<name>A0A8J4V693_9MYCE</name>
<proteinExistence type="predicted"/>
<sequence>MSTSTIKLLKDCFSLKDTTETLNQAFADYVVPFTATELSLQQKFTSEDVMMEHSVGFFNRDTGALEGLIMHAADDHQHPRRLYNSITGVIPTARGRAVERCYTTMRPHYESLGIQSVILEVVSSNERAVRVYEKCGFVTKRSFYSYKGEINREALAQVLASKPTPNIRVQKVTEFSPELYQFMLAPPQTEGTPVMVPVWSNSAISCKREFDIGVNAIWTATTEENGKEIIVGYVSINASTCRLRQIYVLPQFRNQNIATTLINTVASSFDVSSSYNIVVDEPFENLINFFTKRIGLSLFLTLKEMVLEYNKA</sequence>
<evidence type="ECO:0000313" key="2">
    <source>
        <dbReference type="EMBL" id="KAF2075602.1"/>
    </source>
</evidence>
<dbReference type="PROSITE" id="PS51186">
    <property type="entry name" value="GNAT"/>
    <property type="match status" value="1"/>
</dbReference>
<dbReference type="InterPro" id="IPR000182">
    <property type="entry name" value="GNAT_dom"/>
</dbReference>
<gene>
    <name evidence="2" type="ORF">CYY_003107</name>
</gene>
<organism evidence="2 3">
    <name type="scientific">Polysphondylium violaceum</name>
    <dbReference type="NCBI Taxonomy" id="133409"/>
    <lineage>
        <taxon>Eukaryota</taxon>
        <taxon>Amoebozoa</taxon>
        <taxon>Evosea</taxon>
        <taxon>Eumycetozoa</taxon>
        <taxon>Dictyostelia</taxon>
        <taxon>Dictyosteliales</taxon>
        <taxon>Dictyosteliaceae</taxon>
        <taxon>Polysphondylium</taxon>
    </lineage>
</organism>
<dbReference type="Proteomes" id="UP000695562">
    <property type="component" value="Unassembled WGS sequence"/>
</dbReference>
<dbReference type="InterPro" id="IPR016181">
    <property type="entry name" value="Acyl_CoA_acyltransferase"/>
</dbReference>
<protein>
    <recommendedName>
        <fullName evidence="1">N-acetyltransferase domain-containing protein</fullName>
    </recommendedName>
</protein>
<feature type="domain" description="N-acetyltransferase" evidence="1">
    <location>
        <begin position="4"/>
        <end position="165"/>
    </location>
</feature>
<evidence type="ECO:0000259" key="1">
    <source>
        <dbReference type="PROSITE" id="PS51186"/>
    </source>
</evidence>
<dbReference type="Pfam" id="PF00583">
    <property type="entry name" value="Acetyltransf_1"/>
    <property type="match status" value="2"/>
</dbReference>
<dbReference type="SUPFAM" id="SSF55729">
    <property type="entry name" value="Acyl-CoA N-acyltransferases (Nat)"/>
    <property type="match status" value="2"/>
</dbReference>
<dbReference type="Gene3D" id="3.40.630.30">
    <property type="match status" value="2"/>
</dbReference>
<dbReference type="CDD" id="cd04301">
    <property type="entry name" value="NAT_SF"/>
    <property type="match status" value="1"/>
</dbReference>
<evidence type="ECO:0000313" key="3">
    <source>
        <dbReference type="Proteomes" id="UP000695562"/>
    </source>
</evidence>
<reference evidence="2" key="1">
    <citation type="submission" date="2020-01" db="EMBL/GenBank/DDBJ databases">
        <title>Development of genomics and gene disruption for Polysphondylium violaceum indicates a role for the polyketide synthase stlB in stalk morphogenesis.</title>
        <authorList>
            <person name="Narita B."/>
            <person name="Kawabe Y."/>
            <person name="Kin K."/>
            <person name="Saito T."/>
            <person name="Gibbs R."/>
            <person name="Kuspa A."/>
            <person name="Muzny D."/>
            <person name="Queller D."/>
            <person name="Richards S."/>
            <person name="Strassman J."/>
            <person name="Sucgang R."/>
            <person name="Worley K."/>
            <person name="Schaap P."/>
        </authorList>
    </citation>
    <scope>NUCLEOTIDE SEQUENCE</scope>
    <source>
        <strain evidence="2">QSvi11</strain>
    </source>
</reference>
<dbReference type="EMBL" id="AJWJ01000093">
    <property type="protein sequence ID" value="KAF2075602.1"/>
    <property type="molecule type" value="Genomic_DNA"/>
</dbReference>